<evidence type="ECO:0000259" key="7">
    <source>
        <dbReference type="Pfam" id="PF01975"/>
    </source>
</evidence>
<sequence length="363" mass="37019">MPNGSWLRAASSPEPGDVSRPPRRTMTPIRSRRLPRGAAAALAATASVLTLTTPVLVGGPSAAQPAPPSTTQSTTRPTTQSAPLSGLRVLLTNDDSAQGRDTTFGTDGKGLYELRRALCAAGADVLTVAPWLQQSGAGARMTTPGFSPVPLTVQAVTPPSAYAGDCTAAPGGAAVFGVCQSAGPCASTTPSAPPADAVNVALSRFAQTYWGAAPDVVLSGVNFGQNVGATINHSGTVGAAVTAHEYGVPAVALSAEVPRELSQIPHVPFADTAAFAVRLLEELIDADALDDDLVLNVNHPFVAAGQTVGDPVVTWRGPRATPASGSPATCRRPEGPTSWCPVPLRLRRGGAPTPRPWLPTTSP</sequence>
<evidence type="ECO:0000256" key="3">
    <source>
        <dbReference type="ARBA" id="ARBA00012643"/>
    </source>
</evidence>
<keyword evidence="9" id="KW-1185">Reference proteome</keyword>
<dbReference type="InterPro" id="IPR002828">
    <property type="entry name" value="SurE-like_Pase/nucleotidase"/>
</dbReference>
<evidence type="ECO:0000256" key="5">
    <source>
        <dbReference type="ARBA" id="ARBA00022801"/>
    </source>
</evidence>
<dbReference type="SUPFAM" id="SSF64167">
    <property type="entry name" value="SurE-like"/>
    <property type="match status" value="1"/>
</dbReference>
<dbReference type="Proteomes" id="UP000283644">
    <property type="component" value="Unassembled WGS sequence"/>
</dbReference>
<dbReference type="PANTHER" id="PTHR30457:SF0">
    <property type="entry name" value="PHOSPHATASE, PUTATIVE (AFU_ORTHOLOGUE AFUA_4G01070)-RELATED"/>
    <property type="match status" value="1"/>
</dbReference>
<keyword evidence="4" id="KW-0479">Metal-binding</keyword>
<dbReference type="OrthoDB" id="9780815at2"/>
<evidence type="ECO:0000313" key="8">
    <source>
        <dbReference type="EMBL" id="RHW27965.1"/>
    </source>
</evidence>
<gene>
    <name evidence="8" type="ORF">D0Z08_06700</name>
</gene>
<dbReference type="Gene3D" id="3.40.1210.10">
    <property type="entry name" value="Survival protein SurE-like phosphatase/nucleotidase"/>
    <property type="match status" value="1"/>
</dbReference>
<feature type="region of interest" description="Disordered" evidence="6">
    <location>
        <begin position="318"/>
        <end position="337"/>
    </location>
</feature>
<proteinExistence type="inferred from homology"/>
<dbReference type="Pfam" id="PF01975">
    <property type="entry name" value="SurE"/>
    <property type="match status" value="1"/>
</dbReference>
<dbReference type="GO" id="GO:0008253">
    <property type="term" value="F:5'-nucleotidase activity"/>
    <property type="evidence" value="ECO:0007669"/>
    <property type="project" value="UniProtKB-EC"/>
</dbReference>
<accession>A0A417Y5U5</accession>
<dbReference type="EMBL" id="QXGH01000011">
    <property type="protein sequence ID" value="RHW27965.1"/>
    <property type="molecule type" value="Genomic_DNA"/>
</dbReference>
<feature type="region of interest" description="Disordered" evidence="6">
    <location>
        <begin position="59"/>
        <end position="85"/>
    </location>
</feature>
<dbReference type="AlphaFoldDB" id="A0A417Y5U5"/>
<dbReference type="PANTHER" id="PTHR30457">
    <property type="entry name" value="5'-NUCLEOTIDASE SURE"/>
    <property type="match status" value="1"/>
</dbReference>
<comment type="similarity">
    <text evidence="2">Belongs to the SurE nucleotidase family.</text>
</comment>
<name>A0A417Y5U5_9ACTN</name>
<feature type="domain" description="Survival protein SurE-like phosphatase/nucleotidase" evidence="7">
    <location>
        <begin position="89"/>
        <end position="307"/>
    </location>
</feature>
<evidence type="ECO:0000313" key="9">
    <source>
        <dbReference type="Proteomes" id="UP000283644"/>
    </source>
</evidence>
<dbReference type="EC" id="3.1.3.5" evidence="3"/>
<feature type="compositionally biased region" description="Low complexity" evidence="6">
    <location>
        <begin position="59"/>
        <end position="83"/>
    </location>
</feature>
<evidence type="ECO:0000256" key="6">
    <source>
        <dbReference type="SAM" id="MobiDB-lite"/>
    </source>
</evidence>
<comment type="catalytic activity">
    <reaction evidence="1">
        <text>a ribonucleoside 5'-phosphate + H2O = a ribonucleoside + phosphate</text>
        <dbReference type="Rhea" id="RHEA:12484"/>
        <dbReference type="ChEBI" id="CHEBI:15377"/>
        <dbReference type="ChEBI" id="CHEBI:18254"/>
        <dbReference type="ChEBI" id="CHEBI:43474"/>
        <dbReference type="ChEBI" id="CHEBI:58043"/>
        <dbReference type="EC" id="3.1.3.5"/>
    </reaction>
</comment>
<reference evidence="8 9" key="1">
    <citation type="submission" date="2018-09" db="EMBL/GenBank/DDBJ databases">
        <title>Genome sequencing of Nocardioides immobilis CCTCC AB 2017083 for comparison to Nocardioides silvaticus.</title>
        <authorList>
            <person name="Li C."/>
            <person name="Wang G."/>
        </authorList>
    </citation>
    <scope>NUCLEOTIDE SEQUENCE [LARGE SCALE GENOMIC DNA]</scope>
    <source>
        <strain evidence="8 9">CCTCC AB 2017083</strain>
    </source>
</reference>
<keyword evidence="5" id="KW-0378">Hydrolase</keyword>
<organism evidence="8 9">
    <name type="scientific">Nocardioides immobilis</name>
    <dbReference type="NCBI Taxonomy" id="2049295"/>
    <lineage>
        <taxon>Bacteria</taxon>
        <taxon>Bacillati</taxon>
        <taxon>Actinomycetota</taxon>
        <taxon>Actinomycetes</taxon>
        <taxon>Propionibacteriales</taxon>
        <taxon>Nocardioidaceae</taxon>
        <taxon>Nocardioides</taxon>
    </lineage>
</organism>
<feature type="region of interest" description="Disordered" evidence="6">
    <location>
        <begin position="1"/>
        <end position="35"/>
    </location>
</feature>
<protein>
    <recommendedName>
        <fullName evidence="3">5'-nucleotidase</fullName>
        <ecNumber evidence="3">3.1.3.5</ecNumber>
    </recommendedName>
</protein>
<evidence type="ECO:0000256" key="2">
    <source>
        <dbReference type="ARBA" id="ARBA00011062"/>
    </source>
</evidence>
<dbReference type="InterPro" id="IPR030048">
    <property type="entry name" value="SurE"/>
</dbReference>
<comment type="caution">
    <text evidence="8">The sequence shown here is derived from an EMBL/GenBank/DDBJ whole genome shotgun (WGS) entry which is preliminary data.</text>
</comment>
<evidence type="ECO:0000256" key="1">
    <source>
        <dbReference type="ARBA" id="ARBA00000815"/>
    </source>
</evidence>
<evidence type="ECO:0000256" key="4">
    <source>
        <dbReference type="ARBA" id="ARBA00022723"/>
    </source>
</evidence>
<dbReference type="GO" id="GO:0046872">
    <property type="term" value="F:metal ion binding"/>
    <property type="evidence" value="ECO:0007669"/>
    <property type="project" value="UniProtKB-KW"/>
</dbReference>
<dbReference type="InterPro" id="IPR036523">
    <property type="entry name" value="SurE-like_sf"/>
</dbReference>
<feature type="compositionally biased region" description="Pro residues" evidence="6">
    <location>
        <begin position="353"/>
        <end position="363"/>
    </location>
</feature>
<feature type="region of interest" description="Disordered" evidence="6">
    <location>
        <begin position="344"/>
        <end position="363"/>
    </location>
</feature>